<evidence type="ECO:0000313" key="4">
    <source>
        <dbReference type="EMBL" id="ELP84326.1"/>
    </source>
</evidence>
<sequence>MEPLGTPIGLGISMNIFNDTYLANGALTSLQRTAFTSGLTGLYFRTVAWRIWLGVYPKEITPEWVSVIKRTREKYQNLMNIYFDGDTPKVIEDPSPEFKDIHRRITNDVDRLFNMYDYFTDSEFRKKMWKMLFIYAYEHQSMNYQQGFHELLAIIYRAIDADLSEQVHIQWKSVSTFPEEYKGVVQCLIDRYYMEHDAYVLFEALMNELGDVYEVKKEVDKRKASNIQEKCDTLFNSLEKIDCMYYQLLVNQNVIPSVFGIRWIKMVFTREFHINDVVEVWDAIFAYGEHLKLIEGMFLAMLIYLRNDVFERDDENYTLKRLMKFPPVFSLRPIIEMAISISDKKDKVGELLHEKVQEVNPVKTNRMKRKEVKKCLVRHTEEVITGSPEQSHIQRDEKSKGRPTNEKKVLPKPEWMNFELL</sequence>
<evidence type="ECO:0000256" key="1">
    <source>
        <dbReference type="ARBA" id="ARBA00022468"/>
    </source>
</evidence>
<dbReference type="InterPro" id="IPR035969">
    <property type="entry name" value="Rab-GAP_TBC_sf"/>
</dbReference>
<dbReference type="PROSITE" id="PS50086">
    <property type="entry name" value="TBC_RABGAP"/>
    <property type="match status" value="1"/>
</dbReference>
<dbReference type="FunFam" id="1.10.472.80:FF:000038">
    <property type="entry name" value="TBC1 domain family member 5"/>
    <property type="match status" value="1"/>
</dbReference>
<dbReference type="GeneID" id="14883211"/>
<dbReference type="VEuPathDB" id="AmoebaDB:EIN_066110"/>
<feature type="region of interest" description="Disordered" evidence="2">
    <location>
        <begin position="386"/>
        <end position="409"/>
    </location>
</feature>
<dbReference type="InterPro" id="IPR000195">
    <property type="entry name" value="Rab-GAP-TBC_dom"/>
</dbReference>
<dbReference type="OrthoDB" id="27140at2759"/>
<dbReference type="AlphaFoldDB" id="A0A0A1TVE9"/>
<evidence type="ECO:0000313" key="5">
    <source>
        <dbReference type="Proteomes" id="UP000014680"/>
    </source>
</evidence>
<dbReference type="Pfam" id="PF00566">
    <property type="entry name" value="RabGAP-TBC"/>
    <property type="match status" value="1"/>
</dbReference>
<gene>
    <name evidence="4" type="ORF">EIN_066110</name>
</gene>
<dbReference type="Gene3D" id="1.10.472.80">
    <property type="entry name" value="Ypt/Rab-GAP domain of gyp1p, domain 3"/>
    <property type="match status" value="1"/>
</dbReference>
<proteinExistence type="predicted"/>
<dbReference type="SMART" id="SM00164">
    <property type="entry name" value="TBC"/>
    <property type="match status" value="1"/>
</dbReference>
<feature type="domain" description="Rab-GAP TBC" evidence="3">
    <location>
        <begin position="39"/>
        <end position="288"/>
    </location>
</feature>
<dbReference type="EMBL" id="KB207140">
    <property type="protein sequence ID" value="ELP84326.1"/>
    <property type="molecule type" value="Genomic_DNA"/>
</dbReference>
<feature type="compositionally biased region" description="Basic and acidic residues" evidence="2">
    <location>
        <begin position="392"/>
        <end position="409"/>
    </location>
</feature>
<dbReference type="PANTHER" id="PTHR22957:SF337">
    <property type="entry name" value="TBC1 DOMAIN FAMILY MEMBER 5"/>
    <property type="match status" value="1"/>
</dbReference>
<accession>A0A0A1TVE9</accession>
<dbReference type="OMA" id="LNQNWNI"/>
<dbReference type="SUPFAM" id="SSF47923">
    <property type="entry name" value="Ypt/Rab-GAP domain of gyp1p"/>
    <property type="match status" value="2"/>
</dbReference>
<dbReference type="KEGG" id="eiv:EIN_066110"/>
<reference evidence="4 5" key="1">
    <citation type="submission" date="2012-10" db="EMBL/GenBank/DDBJ databases">
        <authorList>
            <person name="Zafar N."/>
            <person name="Inman J."/>
            <person name="Hall N."/>
            <person name="Lorenzi H."/>
            <person name="Caler E."/>
        </authorList>
    </citation>
    <scope>NUCLEOTIDE SEQUENCE [LARGE SCALE GENOMIC DNA]</scope>
    <source>
        <strain evidence="4 5">IP1</strain>
    </source>
</reference>
<dbReference type="GO" id="GO:0005096">
    <property type="term" value="F:GTPase activator activity"/>
    <property type="evidence" value="ECO:0007669"/>
    <property type="project" value="UniProtKB-KW"/>
</dbReference>
<name>A0A0A1TVE9_ENTIV</name>
<dbReference type="Gene3D" id="1.10.8.270">
    <property type="entry name" value="putative rabgap domain of human tbc1 domain family member 14 like domains"/>
    <property type="match status" value="1"/>
</dbReference>
<evidence type="ECO:0000259" key="3">
    <source>
        <dbReference type="PROSITE" id="PS50086"/>
    </source>
</evidence>
<dbReference type="RefSeq" id="XP_004183672.1">
    <property type="nucleotide sequence ID" value="XM_004183624.1"/>
</dbReference>
<dbReference type="Proteomes" id="UP000014680">
    <property type="component" value="Unassembled WGS sequence"/>
</dbReference>
<dbReference type="PANTHER" id="PTHR22957">
    <property type="entry name" value="TBC1 DOMAIN FAMILY MEMBER GTPASE-ACTIVATING PROTEIN"/>
    <property type="match status" value="1"/>
</dbReference>
<protein>
    <recommendedName>
        <fullName evidence="3">Rab-GAP TBC domain-containing protein</fullName>
    </recommendedName>
</protein>
<evidence type="ECO:0000256" key="2">
    <source>
        <dbReference type="SAM" id="MobiDB-lite"/>
    </source>
</evidence>
<keyword evidence="1" id="KW-0343">GTPase activation</keyword>
<organism evidence="4 5">
    <name type="scientific">Entamoeba invadens IP1</name>
    <dbReference type="NCBI Taxonomy" id="370355"/>
    <lineage>
        <taxon>Eukaryota</taxon>
        <taxon>Amoebozoa</taxon>
        <taxon>Evosea</taxon>
        <taxon>Archamoebae</taxon>
        <taxon>Mastigamoebida</taxon>
        <taxon>Entamoebidae</taxon>
        <taxon>Entamoeba</taxon>
    </lineage>
</organism>
<keyword evidence="5" id="KW-1185">Reference proteome</keyword>